<dbReference type="PANTHER" id="PTHR30304">
    <property type="entry name" value="D-TAGATOSE-1,6-BISPHOSPHATE ALDOLASE"/>
    <property type="match status" value="1"/>
</dbReference>
<reference evidence="3 4" key="1">
    <citation type="submission" date="2020-08" db="EMBL/GenBank/DDBJ databases">
        <title>A novel species.</title>
        <authorList>
            <person name="Gao J."/>
        </authorList>
    </citation>
    <scope>NUCLEOTIDE SEQUENCE [LARGE SCALE GENOMIC DNA]</scope>
    <source>
        <strain evidence="3 4">CRPJ-33</strain>
    </source>
</reference>
<evidence type="ECO:0000313" key="4">
    <source>
        <dbReference type="Proteomes" id="UP000516230"/>
    </source>
</evidence>
<gene>
    <name evidence="3" type="ORF">IAG43_28600</name>
</gene>
<dbReference type="EMBL" id="CP060825">
    <property type="protein sequence ID" value="QNP66498.1"/>
    <property type="molecule type" value="Genomic_DNA"/>
</dbReference>
<dbReference type="Proteomes" id="UP000516230">
    <property type="component" value="Chromosome"/>
</dbReference>
<dbReference type="KEGG" id="sgj:IAG43_28600"/>
<evidence type="ECO:0000256" key="1">
    <source>
        <dbReference type="PIRSR" id="PIRSR001359-1"/>
    </source>
</evidence>
<dbReference type="InterPro" id="IPR050246">
    <property type="entry name" value="Class_II_FBP_aldolase"/>
</dbReference>
<dbReference type="NCBIfam" id="TIGR00167">
    <property type="entry name" value="cbbA"/>
    <property type="match status" value="1"/>
</dbReference>
<feature type="binding site" evidence="2">
    <location>
        <position position="84"/>
    </location>
    <ligand>
        <name>Zn(2+)</name>
        <dbReference type="ChEBI" id="CHEBI:29105"/>
        <label>1</label>
        <note>catalytic</note>
    </ligand>
</feature>
<evidence type="ECO:0000313" key="3">
    <source>
        <dbReference type="EMBL" id="QNP66498.1"/>
    </source>
</evidence>
<dbReference type="GO" id="GO:0005975">
    <property type="term" value="P:carbohydrate metabolic process"/>
    <property type="evidence" value="ECO:0007669"/>
    <property type="project" value="InterPro"/>
</dbReference>
<dbReference type="Gene3D" id="3.20.20.70">
    <property type="entry name" value="Aldolase class I"/>
    <property type="match status" value="1"/>
</dbReference>
<protein>
    <submittedName>
        <fullName evidence="3">Class II fructose-bisphosphate aldolase</fullName>
    </submittedName>
</protein>
<accession>A0A7H0I132</accession>
<feature type="binding site" evidence="2">
    <location>
        <position position="177"/>
    </location>
    <ligand>
        <name>Zn(2+)</name>
        <dbReference type="ChEBI" id="CHEBI:29105"/>
        <label>1</label>
        <note>catalytic</note>
    </ligand>
</feature>
<dbReference type="PANTHER" id="PTHR30304:SF0">
    <property type="entry name" value="D-TAGATOSE-1,6-BISPHOSPHATE ALDOLASE SUBUNIT GATY-RELATED"/>
    <property type="match status" value="1"/>
</dbReference>
<keyword evidence="4" id="KW-1185">Reference proteome</keyword>
<keyword evidence="2" id="KW-0479">Metal-binding</keyword>
<dbReference type="RefSeq" id="WP_187743557.1">
    <property type="nucleotide sequence ID" value="NZ_CP060825.1"/>
</dbReference>
<dbReference type="GO" id="GO:0016832">
    <property type="term" value="F:aldehyde-lyase activity"/>
    <property type="evidence" value="ECO:0007669"/>
    <property type="project" value="InterPro"/>
</dbReference>
<comment type="cofactor">
    <cofactor evidence="2">
        <name>Zn(2+)</name>
        <dbReference type="ChEBI" id="CHEBI:29105"/>
    </cofactor>
    <text evidence="2">Binds 2 Zn(2+) ions per subunit. One is catalytic and the other provides a structural contribution.</text>
</comment>
<dbReference type="InterPro" id="IPR000771">
    <property type="entry name" value="FBA_II"/>
</dbReference>
<feature type="binding site" evidence="2">
    <location>
        <position position="105"/>
    </location>
    <ligand>
        <name>Zn(2+)</name>
        <dbReference type="ChEBI" id="CHEBI:29105"/>
        <label>2</label>
    </ligand>
</feature>
<proteinExistence type="predicted"/>
<evidence type="ECO:0000256" key="2">
    <source>
        <dbReference type="PIRSR" id="PIRSR001359-3"/>
    </source>
</evidence>
<dbReference type="GO" id="GO:0008270">
    <property type="term" value="F:zinc ion binding"/>
    <property type="evidence" value="ECO:0007669"/>
    <property type="project" value="InterPro"/>
</dbReference>
<dbReference type="AlphaFoldDB" id="A0A7H0I132"/>
<dbReference type="Pfam" id="PF01116">
    <property type="entry name" value="F_bP_aldolase"/>
    <property type="match status" value="1"/>
</dbReference>
<feature type="binding site" evidence="2">
    <location>
        <position position="135"/>
    </location>
    <ligand>
        <name>Zn(2+)</name>
        <dbReference type="ChEBI" id="CHEBI:29105"/>
        <label>2</label>
    </ligand>
</feature>
<feature type="active site" description="Proton donor" evidence="1">
    <location>
        <position position="83"/>
    </location>
</feature>
<feature type="binding site" evidence="2">
    <location>
        <position position="205"/>
    </location>
    <ligand>
        <name>Zn(2+)</name>
        <dbReference type="ChEBI" id="CHEBI:29105"/>
        <label>1</label>
        <note>catalytic</note>
    </ligand>
</feature>
<dbReference type="SUPFAM" id="SSF51569">
    <property type="entry name" value="Aldolase"/>
    <property type="match status" value="1"/>
</dbReference>
<name>A0A7H0I132_9ACTN</name>
<dbReference type="PIRSF" id="PIRSF001359">
    <property type="entry name" value="F_bP_aldolase_II"/>
    <property type="match status" value="1"/>
</dbReference>
<dbReference type="CDD" id="cd00947">
    <property type="entry name" value="TBP_aldolase_IIB"/>
    <property type="match status" value="1"/>
</dbReference>
<keyword evidence="2" id="KW-0862">Zinc</keyword>
<sequence>MPLTSTDSLVRAAAEAGTGIGAFNVVQLEHAEAIVTGAEAAGLPVIAQISENTVRYHGSLAPIGLATLALARAAHVPVAVHLDHAESAELVHEAVALGFTSVMFDASTLPYEENVAATRKVTGHCHEHGVHVEAELGEIGGKDGAHAPGVRTDPEEARAYTAATGVDALAVAVGSSHAMATRDAALDHDLIAALRRAVPVPLVLHGSSGVDDAGLVRAVSAGMRKINISTHLNRTFTGAARSALAADEGLSDPRRYLGPARAAMASEVARLLTVLHGGDPAHPLGRTV</sequence>
<dbReference type="InterPro" id="IPR013785">
    <property type="entry name" value="Aldolase_TIM"/>
</dbReference>
<organism evidence="3 4">
    <name type="scientific">Streptomyces genisteinicus</name>
    <dbReference type="NCBI Taxonomy" id="2768068"/>
    <lineage>
        <taxon>Bacteria</taxon>
        <taxon>Bacillati</taxon>
        <taxon>Actinomycetota</taxon>
        <taxon>Actinomycetes</taxon>
        <taxon>Kitasatosporales</taxon>
        <taxon>Streptomycetaceae</taxon>
        <taxon>Streptomyces</taxon>
    </lineage>
</organism>